<evidence type="ECO:0000256" key="1">
    <source>
        <dbReference type="ARBA" id="ARBA00023002"/>
    </source>
</evidence>
<evidence type="ECO:0000259" key="2">
    <source>
        <dbReference type="SMART" id="SM00829"/>
    </source>
</evidence>
<dbReference type="SUPFAM" id="SSF50129">
    <property type="entry name" value="GroES-like"/>
    <property type="match status" value="1"/>
</dbReference>
<dbReference type="RefSeq" id="WP_253777714.1">
    <property type="nucleotide sequence ID" value="NZ_JAMTCK010000017.1"/>
</dbReference>
<dbReference type="InterPro" id="IPR045010">
    <property type="entry name" value="MDR_fam"/>
</dbReference>
<dbReference type="InterPro" id="IPR013149">
    <property type="entry name" value="ADH-like_C"/>
</dbReference>
<dbReference type="InterPro" id="IPR036291">
    <property type="entry name" value="NAD(P)-bd_dom_sf"/>
</dbReference>
<dbReference type="EMBL" id="JAMTCK010000017">
    <property type="protein sequence ID" value="MCP2169177.1"/>
    <property type="molecule type" value="Genomic_DNA"/>
</dbReference>
<dbReference type="GO" id="GO:0016628">
    <property type="term" value="F:oxidoreductase activity, acting on the CH-CH group of donors, NAD or NADP as acceptor"/>
    <property type="evidence" value="ECO:0007669"/>
    <property type="project" value="InterPro"/>
</dbReference>
<dbReference type="SUPFAM" id="SSF51735">
    <property type="entry name" value="NAD(P)-binding Rossmann-fold domains"/>
    <property type="match status" value="1"/>
</dbReference>
<dbReference type="PANTHER" id="PTHR43205:SF7">
    <property type="entry name" value="PROSTAGLANDIN REDUCTASE 1"/>
    <property type="match status" value="1"/>
</dbReference>
<proteinExistence type="predicted"/>
<name>A0AAE3KJK3_9PSEU</name>
<keyword evidence="1" id="KW-0560">Oxidoreductase</keyword>
<gene>
    <name evidence="3" type="ORF">LX83_006061</name>
</gene>
<comment type="caution">
    <text evidence="3">The sequence shown here is derived from an EMBL/GenBank/DDBJ whole genome shotgun (WGS) entry which is preliminary data.</text>
</comment>
<dbReference type="InterPro" id="IPR041694">
    <property type="entry name" value="ADH_N_2"/>
</dbReference>
<dbReference type="SMART" id="SM00829">
    <property type="entry name" value="PKS_ER"/>
    <property type="match status" value="1"/>
</dbReference>
<dbReference type="InterPro" id="IPR011032">
    <property type="entry name" value="GroES-like_sf"/>
</dbReference>
<dbReference type="CDD" id="cd05288">
    <property type="entry name" value="PGDH"/>
    <property type="match status" value="1"/>
</dbReference>
<dbReference type="Pfam" id="PF16884">
    <property type="entry name" value="ADH_N_2"/>
    <property type="match status" value="1"/>
</dbReference>
<dbReference type="Proteomes" id="UP001206128">
    <property type="component" value="Unassembled WGS sequence"/>
</dbReference>
<dbReference type="Gene3D" id="3.90.180.10">
    <property type="entry name" value="Medium-chain alcohol dehydrogenases, catalytic domain"/>
    <property type="match status" value="1"/>
</dbReference>
<protein>
    <recommendedName>
        <fullName evidence="2">Enoyl reductase (ER) domain-containing protein</fullName>
    </recommendedName>
</protein>
<evidence type="ECO:0000313" key="3">
    <source>
        <dbReference type="EMBL" id="MCP2169177.1"/>
    </source>
</evidence>
<organism evidence="3 4">
    <name type="scientific">Goodfellowiella coeruleoviolacea</name>
    <dbReference type="NCBI Taxonomy" id="334858"/>
    <lineage>
        <taxon>Bacteria</taxon>
        <taxon>Bacillati</taxon>
        <taxon>Actinomycetota</taxon>
        <taxon>Actinomycetes</taxon>
        <taxon>Pseudonocardiales</taxon>
        <taxon>Pseudonocardiaceae</taxon>
        <taxon>Goodfellowiella</taxon>
    </lineage>
</organism>
<accession>A0AAE3KJK3</accession>
<keyword evidence="4" id="KW-1185">Reference proteome</keyword>
<dbReference type="FunFam" id="3.40.50.720:FF:000121">
    <property type="entry name" value="Prostaglandin reductase 2"/>
    <property type="match status" value="1"/>
</dbReference>
<sequence length="336" mass="36380">MSSPSTGLEIRLASRPKGWPTEDNFEFAEVPVPEPAQGQVLVRNLYMSVDPAMRGRMNDVKSYVLPFQLGHALEGGAVGEVVKSTVDWLRPGDTVLHSLGWREYAVVDGRHAAKVDGQAAPLSTYLGVLGMPGLTAYAGLIEVAEFKEGDAVFVSGAAGAVGSMVGQIAKLRGASLVVGSAGSAEKVRYVTEELGFDAAFNYKDGPVYEQLKKLTPNGIDVYFDNVGGEHLEAAISRLNLHGRITVCGMISQYNEAEPPPGPRNLANFIKNRLTMRGMLVLDHAHLKDQFFQEVGGWIREGKLKYHETVVEGLRNAPDAFLGMLRGENIGKMLVKL</sequence>
<evidence type="ECO:0000313" key="4">
    <source>
        <dbReference type="Proteomes" id="UP001206128"/>
    </source>
</evidence>
<feature type="domain" description="Enoyl reductase (ER)" evidence="2">
    <location>
        <begin position="21"/>
        <end position="334"/>
    </location>
</feature>
<reference evidence="3" key="1">
    <citation type="submission" date="2022-06" db="EMBL/GenBank/DDBJ databases">
        <title>Genomic Encyclopedia of Archaeal and Bacterial Type Strains, Phase II (KMG-II): from individual species to whole genera.</title>
        <authorList>
            <person name="Goeker M."/>
        </authorList>
    </citation>
    <scope>NUCLEOTIDE SEQUENCE</scope>
    <source>
        <strain evidence="3">DSM 43935</strain>
    </source>
</reference>
<dbReference type="AlphaFoldDB" id="A0AAE3KJK3"/>
<dbReference type="PANTHER" id="PTHR43205">
    <property type="entry name" value="PROSTAGLANDIN REDUCTASE"/>
    <property type="match status" value="1"/>
</dbReference>
<dbReference type="InterPro" id="IPR020843">
    <property type="entry name" value="ER"/>
</dbReference>
<dbReference type="Pfam" id="PF00107">
    <property type="entry name" value="ADH_zinc_N"/>
    <property type="match status" value="1"/>
</dbReference>
<dbReference type="Gene3D" id="3.40.50.720">
    <property type="entry name" value="NAD(P)-binding Rossmann-like Domain"/>
    <property type="match status" value="1"/>
</dbReference>